<keyword evidence="7" id="KW-0238">DNA-binding</keyword>
<dbReference type="InterPro" id="IPR008967">
    <property type="entry name" value="p53-like_TF_DNA-bd_sf"/>
</dbReference>
<dbReference type="InterPro" id="IPR002117">
    <property type="entry name" value="p53_tumour_suppressor"/>
</dbReference>
<evidence type="ECO:0000259" key="14">
    <source>
        <dbReference type="Pfam" id="PF00870"/>
    </source>
</evidence>
<dbReference type="InterPro" id="IPR011615">
    <property type="entry name" value="p53_DNA-bd"/>
</dbReference>
<feature type="compositionally biased region" description="Low complexity" evidence="13">
    <location>
        <begin position="140"/>
        <end position="152"/>
    </location>
</feature>
<evidence type="ECO:0000256" key="7">
    <source>
        <dbReference type="ARBA" id="ARBA00023125"/>
    </source>
</evidence>
<feature type="binding site" evidence="11">
    <location>
        <position position="542"/>
    </location>
    <ligand>
        <name>Zn(2+)</name>
        <dbReference type="ChEBI" id="CHEBI:29105"/>
    </ligand>
</feature>
<gene>
    <name evidence="15" type="primary">tp53</name>
    <name evidence="15" type="ORF">CDAR_514861</name>
</gene>
<protein>
    <submittedName>
        <fullName evidence="15">Cellular tumor antigen p53</fullName>
    </submittedName>
</protein>
<dbReference type="GO" id="GO:0005634">
    <property type="term" value="C:nucleus"/>
    <property type="evidence" value="ECO:0007669"/>
    <property type="project" value="UniProtKB-SubCell"/>
</dbReference>
<dbReference type="PRINTS" id="PR00386">
    <property type="entry name" value="P53SUPPRESSR"/>
</dbReference>
<feature type="domain" description="p53 DNA-binding" evidence="14">
    <location>
        <begin position="403"/>
        <end position="586"/>
    </location>
</feature>
<feature type="site" description="Interaction with DNA" evidence="12">
    <location>
        <position position="422"/>
    </location>
</feature>
<comment type="cofactor">
    <cofactor evidence="11">
        <name>Zn(2+)</name>
        <dbReference type="ChEBI" id="CHEBI:29105"/>
    </cofactor>
    <text evidence="11">Binds 1 zinc ion per subunit.</text>
</comment>
<dbReference type="Gene3D" id="2.60.40.720">
    <property type="match status" value="1"/>
</dbReference>
<evidence type="ECO:0000256" key="2">
    <source>
        <dbReference type="ARBA" id="ARBA00006167"/>
    </source>
</evidence>
<evidence type="ECO:0000313" key="16">
    <source>
        <dbReference type="Proteomes" id="UP001054837"/>
    </source>
</evidence>
<accession>A0AAV4SKB0</accession>
<dbReference type="Proteomes" id="UP001054837">
    <property type="component" value="Unassembled WGS sequence"/>
</dbReference>
<keyword evidence="5 11" id="KW-0862">Zinc</keyword>
<feature type="region of interest" description="Disordered" evidence="13">
    <location>
        <begin position="578"/>
        <end position="614"/>
    </location>
</feature>
<keyword evidence="8" id="KW-0010">Activator</keyword>
<evidence type="ECO:0000256" key="3">
    <source>
        <dbReference type="ARBA" id="ARBA00022703"/>
    </source>
</evidence>
<dbReference type="EMBL" id="BPLQ01007891">
    <property type="protein sequence ID" value="GIY33027.1"/>
    <property type="molecule type" value="Genomic_DNA"/>
</dbReference>
<evidence type="ECO:0000256" key="12">
    <source>
        <dbReference type="PIRSR" id="PIRSR602117-2"/>
    </source>
</evidence>
<sequence length="669" mass="75842">MSQLSLDWIISESFDIKAIDPSTIDTSQFDYENLITWIRTLSENSELQNIFSFFDKLSVHFFNERTPDSIQQAYRLKDLALAAQNTMVVHLSGELQALTDHYKKEMNAMSQMLQDLKSRLPPPESVAPINKKTKRTKPLTSSNTKKTKSSNNDMVLSNKFSALDNGIDIDTPATTVNDQANEIEITKAINDMQVDDEFPSLNDSTKINDSKKRAYIPPIVVDKVNDGKKLMGELNALTNEKVTARVVGDKLKNFPPSAEAHRLIRAEITDNRKLQAHTFLLPQDKQLKIVIRGLPHDYPTEDLIEDLRNESFHVEYVTQLKHRGGKVLFSVIQKMANIPSAPFTSSQESLPLSQETYDSLLQLLDCQNDNVLLPTLRDIPDPVSVAESAPVMQSSRSCLPATTAWPGSYEFQVKFIQEKLGKQVNWTYSTTQNKLYIRKDHSCPFNLFVNSMMPKNVFIRAMAVYTSPEHASEVVTRCITHCSLEVPYKVDTEHLVRCESNQAMYQVDPETKRHSVIVPFENPSVGQHFSTYLFKFPCFSSCSGGPNRRPLTLIITLEQGNNVLGRLSMGLKICSSPGRDRASDEHISLPEKPIPVPSRKKRKEEKKRDLGEEEKSEYAIKVDNRECYEFLKRMKRFHTSYKTMGLTPEVKNLMALLCSTSEEDSSQSG</sequence>
<keyword evidence="9" id="KW-0804">Transcription</keyword>
<dbReference type="CDD" id="cd08367">
    <property type="entry name" value="P53"/>
    <property type="match status" value="1"/>
</dbReference>
<dbReference type="AlphaFoldDB" id="A0AAV4SKB0"/>
<keyword evidence="4 11" id="KW-0479">Metal-binding</keyword>
<feature type="binding site" evidence="11">
    <location>
        <position position="538"/>
    </location>
    <ligand>
        <name>Zn(2+)</name>
        <dbReference type="ChEBI" id="CHEBI:29105"/>
    </ligand>
</feature>
<feature type="binding site" evidence="11">
    <location>
        <position position="481"/>
    </location>
    <ligand>
        <name>Zn(2+)</name>
        <dbReference type="ChEBI" id="CHEBI:29105"/>
    </ligand>
</feature>
<dbReference type="GO" id="GO:0006915">
    <property type="term" value="P:apoptotic process"/>
    <property type="evidence" value="ECO:0007669"/>
    <property type="project" value="UniProtKB-KW"/>
</dbReference>
<dbReference type="GO" id="GO:0000978">
    <property type="term" value="F:RNA polymerase II cis-regulatory region sequence-specific DNA binding"/>
    <property type="evidence" value="ECO:0007669"/>
    <property type="project" value="TreeGrafter"/>
</dbReference>
<evidence type="ECO:0000313" key="15">
    <source>
        <dbReference type="EMBL" id="GIY33027.1"/>
    </source>
</evidence>
<feature type="binding site" evidence="11">
    <location>
        <position position="478"/>
    </location>
    <ligand>
        <name>Zn(2+)</name>
        <dbReference type="ChEBI" id="CHEBI:29105"/>
    </ligand>
</feature>
<dbReference type="GO" id="GO:0046872">
    <property type="term" value="F:metal ion binding"/>
    <property type="evidence" value="ECO:0007669"/>
    <property type="project" value="UniProtKB-KW"/>
</dbReference>
<dbReference type="SUPFAM" id="SSF49417">
    <property type="entry name" value="p53-like transcription factors"/>
    <property type="match status" value="1"/>
</dbReference>
<organism evidence="15 16">
    <name type="scientific">Caerostris darwini</name>
    <dbReference type="NCBI Taxonomy" id="1538125"/>
    <lineage>
        <taxon>Eukaryota</taxon>
        <taxon>Metazoa</taxon>
        <taxon>Ecdysozoa</taxon>
        <taxon>Arthropoda</taxon>
        <taxon>Chelicerata</taxon>
        <taxon>Arachnida</taxon>
        <taxon>Araneae</taxon>
        <taxon>Araneomorphae</taxon>
        <taxon>Entelegynae</taxon>
        <taxon>Araneoidea</taxon>
        <taxon>Araneidae</taxon>
        <taxon>Caerostris</taxon>
    </lineage>
</organism>
<keyword evidence="10" id="KW-0539">Nucleus</keyword>
<evidence type="ECO:0000256" key="11">
    <source>
        <dbReference type="PIRSR" id="PIRSR602117-1"/>
    </source>
</evidence>
<comment type="similarity">
    <text evidence="2">Belongs to the p53 family.</text>
</comment>
<dbReference type="PANTHER" id="PTHR11447">
    <property type="entry name" value="CELLULAR TUMOR ANTIGEN P53"/>
    <property type="match status" value="1"/>
</dbReference>
<proteinExistence type="inferred from homology"/>
<comment type="caution">
    <text evidence="15">The sequence shown here is derived from an EMBL/GenBank/DDBJ whole genome shotgun (WGS) entry which is preliminary data.</text>
</comment>
<keyword evidence="3" id="KW-0053">Apoptosis</keyword>
<evidence type="ECO:0000256" key="6">
    <source>
        <dbReference type="ARBA" id="ARBA00023015"/>
    </source>
</evidence>
<evidence type="ECO:0000256" key="9">
    <source>
        <dbReference type="ARBA" id="ARBA00023163"/>
    </source>
</evidence>
<evidence type="ECO:0000256" key="5">
    <source>
        <dbReference type="ARBA" id="ARBA00022833"/>
    </source>
</evidence>
<comment type="subcellular location">
    <subcellularLocation>
        <location evidence="1">Nucleus</location>
    </subcellularLocation>
</comment>
<dbReference type="PANTHER" id="PTHR11447:SF16">
    <property type="entry name" value="P53 PROTEIN LONG FORM VARIANT 1"/>
    <property type="match status" value="1"/>
</dbReference>
<feature type="compositionally biased region" description="Basic and acidic residues" evidence="13">
    <location>
        <begin position="578"/>
        <end position="589"/>
    </location>
</feature>
<evidence type="ECO:0000256" key="8">
    <source>
        <dbReference type="ARBA" id="ARBA00023159"/>
    </source>
</evidence>
<keyword evidence="16" id="KW-1185">Reference proteome</keyword>
<dbReference type="InterPro" id="IPR012346">
    <property type="entry name" value="p53/RUNT-type_TF_DNA-bd_sf"/>
</dbReference>
<name>A0AAV4SKB0_9ARAC</name>
<dbReference type="GO" id="GO:0000981">
    <property type="term" value="F:DNA-binding transcription factor activity, RNA polymerase II-specific"/>
    <property type="evidence" value="ECO:0007669"/>
    <property type="project" value="TreeGrafter"/>
</dbReference>
<keyword evidence="6" id="KW-0805">Transcription regulation</keyword>
<reference evidence="15 16" key="1">
    <citation type="submission" date="2021-06" db="EMBL/GenBank/DDBJ databases">
        <title>Caerostris darwini draft genome.</title>
        <authorList>
            <person name="Kono N."/>
            <person name="Arakawa K."/>
        </authorList>
    </citation>
    <scope>NUCLEOTIDE SEQUENCE [LARGE SCALE GENOMIC DNA]</scope>
</reference>
<dbReference type="Pfam" id="PF00870">
    <property type="entry name" value="P53"/>
    <property type="match status" value="1"/>
</dbReference>
<evidence type="ECO:0000256" key="4">
    <source>
        <dbReference type="ARBA" id="ARBA00022723"/>
    </source>
</evidence>
<evidence type="ECO:0000256" key="1">
    <source>
        <dbReference type="ARBA" id="ARBA00004123"/>
    </source>
</evidence>
<feature type="region of interest" description="Disordered" evidence="13">
    <location>
        <begin position="118"/>
        <end position="152"/>
    </location>
</feature>
<evidence type="ECO:0000256" key="13">
    <source>
        <dbReference type="SAM" id="MobiDB-lite"/>
    </source>
</evidence>
<evidence type="ECO:0000256" key="10">
    <source>
        <dbReference type="ARBA" id="ARBA00023242"/>
    </source>
</evidence>